<reference evidence="2" key="1">
    <citation type="submission" date="2020-05" db="EMBL/GenBank/DDBJ databases">
        <authorList>
            <person name="Chiriac C."/>
            <person name="Salcher M."/>
            <person name="Ghai R."/>
            <person name="Kavagutti S V."/>
        </authorList>
    </citation>
    <scope>NUCLEOTIDE SEQUENCE</scope>
</reference>
<protein>
    <submittedName>
        <fullName evidence="2">Unannotated protein</fullName>
    </submittedName>
</protein>
<name>A0A6J7NRV6_9ZZZZ</name>
<organism evidence="2">
    <name type="scientific">freshwater metagenome</name>
    <dbReference type="NCBI Taxonomy" id="449393"/>
    <lineage>
        <taxon>unclassified sequences</taxon>
        <taxon>metagenomes</taxon>
        <taxon>ecological metagenomes</taxon>
    </lineage>
</organism>
<evidence type="ECO:0000256" key="1">
    <source>
        <dbReference type="SAM" id="MobiDB-lite"/>
    </source>
</evidence>
<feature type="region of interest" description="Disordered" evidence="1">
    <location>
        <begin position="159"/>
        <end position="184"/>
    </location>
</feature>
<feature type="compositionally biased region" description="Polar residues" evidence="1">
    <location>
        <begin position="170"/>
        <end position="184"/>
    </location>
</feature>
<sequence>MGCVPADRKAVVLKLSIRLASWRVASCLPVSDQICHRCSRRRRHEFAHMAVNSKVMADTEFKIGPQLASHSLTSRENRCVEQWFAQRSRRTRLGLRRGYRSAIKARSDSLHEIMLDTAHWQARSPTESSQFDNSPVPACELFRGEIRFKGWSNRRVSHNRLGPTRRSTYETRGQMFQSGSSESG</sequence>
<gene>
    <name evidence="2" type="ORF">UFOPK3914_01686</name>
</gene>
<accession>A0A6J7NRV6</accession>
<dbReference type="EMBL" id="CAFBOG010000197">
    <property type="protein sequence ID" value="CAB4992694.1"/>
    <property type="molecule type" value="Genomic_DNA"/>
</dbReference>
<dbReference type="AlphaFoldDB" id="A0A6J7NRV6"/>
<proteinExistence type="predicted"/>
<evidence type="ECO:0000313" key="2">
    <source>
        <dbReference type="EMBL" id="CAB4992694.1"/>
    </source>
</evidence>